<comment type="caution">
    <text evidence="3">The sequence shown here is derived from an EMBL/GenBank/DDBJ whole genome shotgun (WGS) entry which is preliminary data.</text>
</comment>
<protein>
    <submittedName>
        <fullName evidence="3">DNA-directed RNA polymerase subunit beta</fullName>
    </submittedName>
</protein>
<name>A0ABW0W5I9_9BACL</name>
<keyword evidence="3" id="KW-0804">Transcription</keyword>
<reference evidence="4" key="1">
    <citation type="journal article" date="2019" name="Int. J. Syst. Evol. Microbiol.">
        <title>The Global Catalogue of Microorganisms (GCM) 10K type strain sequencing project: providing services to taxonomists for standard genome sequencing and annotation.</title>
        <authorList>
            <consortium name="The Broad Institute Genomics Platform"/>
            <consortium name="The Broad Institute Genome Sequencing Center for Infectious Disease"/>
            <person name="Wu L."/>
            <person name="Ma J."/>
        </authorList>
    </citation>
    <scope>NUCLEOTIDE SEQUENCE [LARGE SCALE GENOMIC DNA]</scope>
    <source>
        <strain evidence="4">CGMCC 1.3240</strain>
    </source>
</reference>
<dbReference type="Proteomes" id="UP001596047">
    <property type="component" value="Unassembled WGS sequence"/>
</dbReference>
<dbReference type="RefSeq" id="WP_379191760.1">
    <property type="nucleotide sequence ID" value="NZ_JBHSOW010000115.1"/>
</dbReference>
<evidence type="ECO:0000313" key="4">
    <source>
        <dbReference type="Proteomes" id="UP001596047"/>
    </source>
</evidence>
<keyword evidence="2" id="KW-1133">Transmembrane helix</keyword>
<evidence type="ECO:0000313" key="3">
    <source>
        <dbReference type="EMBL" id="MFC5653105.1"/>
    </source>
</evidence>
<evidence type="ECO:0000256" key="1">
    <source>
        <dbReference type="SAM" id="MobiDB-lite"/>
    </source>
</evidence>
<gene>
    <name evidence="3" type="ORF">ACFPYJ_29145</name>
</gene>
<feature type="region of interest" description="Disordered" evidence="1">
    <location>
        <begin position="24"/>
        <end position="54"/>
    </location>
</feature>
<keyword evidence="4" id="KW-1185">Reference proteome</keyword>
<feature type="transmembrane region" description="Helical" evidence="2">
    <location>
        <begin position="69"/>
        <end position="89"/>
    </location>
</feature>
<keyword evidence="3" id="KW-0240">DNA-directed RNA polymerase</keyword>
<accession>A0ABW0W5I9</accession>
<keyword evidence="2" id="KW-0812">Transmembrane</keyword>
<dbReference type="GO" id="GO:0000428">
    <property type="term" value="C:DNA-directed RNA polymerase complex"/>
    <property type="evidence" value="ECO:0007669"/>
    <property type="project" value="UniProtKB-KW"/>
</dbReference>
<proteinExistence type="predicted"/>
<dbReference type="InterPro" id="IPR024596">
    <property type="entry name" value="RNApol_su_b/EpuA"/>
</dbReference>
<dbReference type="Pfam" id="PF11772">
    <property type="entry name" value="EpuA"/>
    <property type="match status" value="1"/>
</dbReference>
<organism evidence="3 4">
    <name type="scientific">Paenibacillus solisilvae</name>
    <dbReference type="NCBI Taxonomy" id="2486751"/>
    <lineage>
        <taxon>Bacteria</taxon>
        <taxon>Bacillati</taxon>
        <taxon>Bacillota</taxon>
        <taxon>Bacilli</taxon>
        <taxon>Bacillales</taxon>
        <taxon>Paenibacillaceae</taxon>
        <taxon>Paenibacillus</taxon>
    </lineage>
</organism>
<evidence type="ECO:0000256" key="2">
    <source>
        <dbReference type="SAM" id="Phobius"/>
    </source>
</evidence>
<sequence length="114" mass="12289">MDTKKETAAGLEGVSQAERSLLTAVPSGSRSAEQELHSKRGAEAAQSDKERPKRNQGVRILLWLLRKSVVPALCVIAIVGGMCVGYVTIGKGSVSDVFNLATWKHMYDLVFADS</sequence>
<feature type="compositionally biased region" description="Basic and acidic residues" evidence="1">
    <location>
        <begin position="32"/>
        <end position="53"/>
    </location>
</feature>
<keyword evidence="2" id="KW-0472">Membrane</keyword>
<dbReference type="EMBL" id="JBHSOW010000115">
    <property type="protein sequence ID" value="MFC5653105.1"/>
    <property type="molecule type" value="Genomic_DNA"/>
</dbReference>